<feature type="domain" description="Integrase catalytic" evidence="3">
    <location>
        <begin position="340"/>
        <end position="515"/>
    </location>
</feature>
<sequence length="1222" mass="137768">MAIQEESQRKLGIVDTGSEALIMLAGRNSNNHASNNPNHYLGQGRNTLNSNSNSYSQGQYSQGKRTGIICEHCGFKGHNKETCYRIVGFPADFKTKRKTQNEVLKPQANNTTIDTGNQQYNFPGGYYTKEHCEQSLRMMNPTPTGSCKANALAGMHNLTVNDTDIEWIIDSGASHHITCNENIINEPKRVFESNVSKVQVPTGQKITVKHIGDAVFLGDYCLKNVLYVPDFKFNLLSVSKLTKDLNCTVSFSPDMCVLQDLCNGKVIGTGKEVDGLYFLRHHVTPLIGAVSNDTEDQKLWHLRLGHPSVGVMKHMFPLKNKVTTAVHQDCSICPLAKQCRLKFPISSSKSSSIFELIHLDVWGPRRFPTYDGKHYFLTIVEDYSRFTWVMLLQSKKEVVVVLKSFISMVCNQFGVGIKILRSDNGTEFFNASMNALLAGHGIIHQSSCPYTPQQNGVVERKHRHILEMGRALKIQSHIPSRFWGDCIVTAVHLINRLPSFLLKGKSPYEVLFHKSPNITYLKVFGCLCFATVLKKGDKFAPRAKKAVFIGYSSTQKGYRLYDLEAKSVFISRDVTFKEQVFPFQEKEIPDHHLPLLSPFVYDTGTMTDEIDVYATGDQNLSHEDITHPVLEEPPPEMQHPDTPATPVACLRKSSRTSKPPIWTKDYVTKAKPSMYSITNHVIYDHLPTKYQDFVQAFSALVEPQSFQEASQDERWTLAMTEEIKALEDNQTWIVVDLPPKAKAIGSKWVYKIKYKSNGDVDRFKARLVAKGYTQREGLDYNEIFSPVAKMVTVRTVLNLAASHGWEICQMDVNNAFLQGDLHEDVYMELPLGFHNLGEHKVCKLQKSLYGLKQASRQWNIKFTTALLQADFCQSAHDHSLFTKKQGDDMVVLLVYVDDLLITGTSTAMIEETKSTLHQCFKMKDLGKLRYFLGIEVMHSKKGILLNQRKYALQLIADTGLSGAKPISTPIEFNHKFTSVEFDQHLGITNDPELKDITAYQQLIGKLIYLTITRPDICFGVQVLSQFMQHPKESHWHATLRIVRYIKKSPGLGILLKRGTVTDLMGYCDSDWASCPNTRRSVTGYVVKLGDSLISWKSKKQHTVSRSSAEAEYRSMTAVVSELIWVTGLLKELNVHITVPIKVFSDSKAAIQIAGNPIFHERTKHIEIDCHFIRDKVKSGFIEPQYPCTSMQLADMFTKGLGAGQHELLLGKLGVLDVFQPPA</sequence>
<evidence type="ECO:0000313" key="4">
    <source>
        <dbReference type="EMBL" id="KAL3358328.1"/>
    </source>
</evidence>
<dbReference type="InterPro" id="IPR001584">
    <property type="entry name" value="Integrase_cat-core"/>
</dbReference>
<evidence type="ECO:0000256" key="1">
    <source>
        <dbReference type="ARBA" id="ARBA00022750"/>
    </source>
</evidence>
<protein>
    <recommendedName>
        <fullName evidence="3">Integrase catalytic domain-containing protein</fullName>
    </recommendedName>
</protein>
<dbReference type="Pfam" id="PF22936">
    <property type="entry name" value="Pol_BBD"/>
    <property type="match status" value="1"/>
</dbReference>
<keyword evidence="1" id="KW-0064">Aspartyl protease</keyword>
<dbReference type="AlphaFoldDB" id="A0ABD2TPW1"/>
<dbReference type="EMBL" id="JBJKTR010000009">
    <property type="protein sequence ID" value="KAL3358328.1"/>
    <property type="molecule type" value="Genomic_DNA"/>
</dbReference>
<evidence type="ECO:0000256" key="2">
    <source>
        <dbReference type="SAM" id="MobiDB-lite"/>
    </source>
</evidence>
<dbReference type="InterPro" id="IPR057670">
    <property type="entry name" value="SH3_retrovirus"/>
</dbReference>
<name>A0ABD2TPW1_9SOLN</name>
<gene>
    <name evidence="4" type="ORF">AABB24_015454</name>
</gene>
<dbReference type="CDD" id="cd09272">
    <property type="entry name" value="RNase_HI_RT_Ty1"/>
    <property type="match status" value="1"/>
</dbReference>
<feature type="compositionally biased region" description="Low complexity" evidence="2">
    <location>
        <begin position="49"/>
        <end position="58"/>
    </location>
</feature>
<dbReference type="SUPFAM" id="SSF53098">
    <property type="entry name" value="Ribonuclease H-like"/>
    <property type="match status" value="1"/>
</dbReference>
<dbReference type="InterPro" id="IPR013103">
    <property type="entry name" value="RVT_2"/>
</dbReference>
<evidence type="ECO:0000313" key="5">
    <source>
        <dbReference type="Proteomes" id="UP001627284"/>
    </source>
</evidence>
<comment type="caution">
    <text evidence="4">The sequence shown here is derived from an EMBL/GenBank/DDBJ whole genome shotgun (WGS) entry which is preliminary data.</text>
</comment>
<dbReference type="InterPro" id="IPR012337">
    <property type="entry name" value="RNaseH-like_sf"/>
</dbReference>
<feature type="compositionally biased region" description="Low complexity" evidence="2">
    <location>
        <begin position="28"/>
        <end position="39"/>
    </location>
</feature>
<dbReference type="GO" id="GO:0004190">
    <property type="term" value="F:aspartic-type endopeptidase activity"/>
    <property type="evidence" value="ECO:0007669"/>
    <property type="project" value="UniProtKB-KW"/>
</dbReference>
<dbReference type="PANTHER" id="PTHR11439">
    <property type="entry name" value="GAG-POL-RELATED RETROTRANSPOSON"/>
    <property type="match status" value="1"/>
</dbReference>
<dbReference type="InterPro" id="IPR036397">
    <property type="entry name" value="RNaseH_sf"/>
</dbReference>
<dbReference type="SUPFAM" id="SSF56672">
    <property type="entry name" value="DNA/RNA polymerases"/>
    <property type="match status" value="1"/>
</dbReference>
<feature type="region of interest" description="Disordered" evidence="2">
    <location>
        <begin position="28"/>
        <end position="58"/>
    </location>
</feature>
<dbReference type="PANTHER" id="PTHR11439:SF466">
    <property type="entry name" value="CCHC-TYPE DOMAIN-CONTAINING PROTEIN"/>
    <property type="match status" value="1"/>
</dbReference>
<dbReference type="Pfam" id="PF00665">
    <property type="entry name" value="rve"/>
    <property type="match status" value="1"/>
</dbReference>
<dbReference type="Pfam" id="PF13976">
    <property type="entry name" value="gag_pre-integrs"/>
    <property type="match status" value="1"/>
</dbReference>
<dbReference type="InterPro" id="IPR054722">
    <property type="entry name" value="PolX-like_BBD"/>
</dbReference>
<evidence type="ECO:0000259" key="3">
    <source>
        <dbReference type="PROSITE" id="PS50994"/>
    </source>
</evidence>
<dbReference type="Pfam" id="PF07727">
    <property type="entry name" value="RVT_2"/>
    <property type="match status" value="1"/>
</dbReference>
<dbReference type="PROSITE" id="PS50994">
    <property type="entry name" value="INTEGRASE"/>
    <property type="match status" value="1"/>
</dbReference>
<dbReference type="Pfam" id="PF25597">
    <property type="entry name" value="SH3_retrovirus"/>
    <property type="match status" value="1"/>
</dbReference>
<dbReference type="Gene3D" id="3.30.420.10">
    <property type="entry name" value="Ribonuclease H-like superfamily/Ribonuclease H"/>
    <property type="match status" value="1"/>
</dbReference>
<dbReference type="Proteomes" id="UP001627284">
    <property type="component" value="Unassembled WGS sequence"/>
</dbReference>
<reference evidence="4 5" key="1">
    <citation type="submission" date="2024-05" db="EMBL/GenBank/DDBJ databases">
        <title>De novo assembly of an allotetraploid wild potato.</title>
        <authorList>
            <person name="Hosaka A.J."/>
        </authorList>
    </citation>
    <scope>NUCLEOTIDE SEQUENCE [LARGE SCALE GENOMIC DNA]</scope>
    <source>
        <tissue evidence="4">Young leaves</tissue>
    </source>
</reference>
<keyword evidence="1" id="KW-0378">Hydrolase</keyword>
<accession>A0ABD2TPW1</accession>
<proteinExistence type="predicted"/>
<organism evidence="4 5">
    <name type="scientific">Solanum stoloniferum</name>
    <dbReference type="NCBI Taxonomy" id="62892"/>
    <lineage>
        <taxon>Eukaryota</taxon>
        <taxon>Viridiplantae</taxon>
        <taxon>Streptophyta</taxon>
        <taxon>Embryophyta</taxon>
        <taxon>Tracheophyta</taxon>
        <taxon>Spermatophyta</taxon>
        <taxon>Magnoliopsida</taxon>
        <taxon>eudicotyledons</taxon>
        <taxon>Gunneridae</taxon>
        <taxon>Pentapetalae</taxon>
        <taxon>asterids</taxon>
        <taxon>lamiids</taxon>
        <taxon>Solanales</taxon>
        <taxon>Solanaceae</taxon>
        <taxon>Solanoideae</taxon>
        <taxon>Solaneae</taxon>
        <taxon>Solanum</taxon>
    </lineage>
</organism>
<dbReference type="InterPro" id="IPR025724">
    <property type="entry name" value="GAG-pre-integrase_dom"/>
</dbReference>
<keyword evidence="5" id="KW-1185">Reference proteome</keyword>
<dbReference type="InterPro" id="IPR043502">
    <property type="entry name" value="DNA/RNA_pol_sf"/>
</dbReference>
<keyword evidence="1" id="KW-0645">Protease</keyword>